<dbReference type="GO" id="GO:0005576">
    <property type="term" value="C:extracellular region"/>
    <property type="evidence" value="ECO:0007669"/>
    <property type="project" value="UniProtKB-SubCell"/>
</dbReference>
<dbReference type="Proteomes" id="UP000252519">
    <property type="component" value="Unassembled WGS sequence"/>
</dbReference>
<accession>A0A368G950</accession>
<organism evidence="6 7">
    <name type="scientific">Ancylostoma caninum</name>
    <name type="common">Dog hookworm</name>
    <dbReference type="NCBI Taxonomy" id="29170"/>
    <lineage>
        <taxon>Eukaryota</taxon>
        <taxon>Metazoa</taxon>
        <taxon>Ecdysozoa</taxon>
        <taxon>Nematoda</taxon>
        <taxon>Chromadorea</taxon>
        <taxon>Rhabditida</taxon>
        <taxon>Rhabditina</taxon>
        <taxon>Rhabditomorpha</taxon>
        <taxon>Strongyloidea</taxon>
        <taxon>Ancylostomatidae</taxon>
        <taxon>Ancylostomatinae</taxon>
        <taxon>Ancylostoma</taxon>
    </lineage>
</organism>
<evidence type="ECO:0000256" key="4">
    <source>
        <dbReference type="ARBA" id="ARBA00022729"/>
    </source>
</evidence>
<evidence type="ECO:0000313" key="7">
    <source>
        <dbReference type="Proteomes" id="UP000252519"/>
    </source>
</evidence>
<evidence type="ECO:0000256" key="1">
    <source>
        <dbReference type="ARBA" id="ARBA00004613"/>
    </source>
</evidence>
<feature type="chain" id="PRO_5016620146" evidence="5">
    <location>
        <begin position="16"/>
        <end position="132"/>
    </location>
</feature>
<evidence type="ECO:0000256" key="2">
    <source>
        <dbReference type="ARBA" id="ARBA00010112"/>
    </source>
</evidence>
<proteinExistence type="inferred from homology"/>
<dbReference type="GO" id="GO:0009986">
    <property type="term" value="C:cell surface"/>
    <property type="evidence" value="ECO:0007669"/>
    <property type="project" value="InterPro"/>
</dbReference>
<comment type="subcellular location">
    <subcellularLocation>
        <location evidence="1">Secreted</location>
    </subcellularLocation>
</comment>
<dbReference type="Pfam" id="PF01060">
    <property type="entry name" value="TTR-52"/>
    <property type="match status" value="1"/>
</dbReference>
<feature type="signal peptide" evidence="5">
    <location>
        <begin position="1"/>
        <end position="15"/>
    </location>
</feature>
<comment type="caution">
    <text evidence="6">The sequence shown here is derived from an EMBL/GenBank/DDBJ whole genome shotgun (WGS) entry which is preliminary data.</text>
</comment>
<reference evidence="6 7" key="1">
    <citation type="submission" date="2014-10" db="EMBL/GenBank/DDBJ databases">
        <title>Draft genome of the hookworm Ancylostoma caninum.</title>
        <authorList>
            <person name="Mitreva M."/>
        </authorList>
    </citation>
    <scope>NUCLEOTIDE SEQUENCE [LARGE SCALE GENOMIC DNA]</scope>
    <source>
        <strain evidence="6 7">Baltimore</strain>
    </source>
</reference>
<evidence type="ECO:0000256" key="3">
    <source>
        <dbReference type="ARBA" id="ARBA00022525"/>
    </source>
</evidence>
<protein>
    <submittedName>
        <fullName evidence="6">Transthyretin-like family protein</fullName>
    </submittedName>
</protein>
<keyword evidence="4 5" id="KW-0732">Signal</keyword>
<dbReference type="InterPro" id="IPR001534">
    <property type="entry name" value="Transthyretin-like"/>
</dbReference>
<sequence length="132" mass="15116">MRIIIFLFLVSTCCAARQFRWHRPQTVEVKGVLRCNGGPAAGSIRESILHLAHSCVADEWKLGERLTDANGSFKFEVTTKDSFLINPVLKVYHEHKSPKEIRNWLVIEIPLKYVSLTYGVEEYCDVGTYDFP</sequence>
<dbReference type="Gene3D" id="2.60.40.3330">
    <property type="match status" value="1"/>
</dbReference>
<dbReference type="InterPro" id="IPR038479">
    <property type="entry name" value="Transthyretin-like_sf"/>
</dbReference>
<dbReference type="AlphaFoldDB" id="A0A368G950"/>
<name>A0A368G950_ANCCA</name>
<dbReference type="EMBL" id="JOJR01000259">
    <property type="protein sequence ID" value="RCN40916.1"/>
    <property type="molecule type" value="Genomic_DNA"/>
</dbReference>
<gene>
    <name evidence="6" type="ORF">ANCCAN_13141</name>
</gene>
<evidence type="ECO:0000256" key="5">
    <source>
        <dbReference type="SAM" id="SignalP"/>
    </source>
</evidence>
<comment type="similarity">
    <text evidence="2">Belongs to the nematode transthyretin-like family.</text>
</comment>
<dbReference type="PANTHER" id="PTHR21700">
    <property type="entry name" value="TRANSTHYRETIN-LIKE FAMILY PROTEIN-RELATED"/>
    <property type="match status" value="1"/>
</dbReference>
<keyword evidence="7" id="KW-1185">Reference proteome</keyword>
<keyword evidence="3" id="KW-0964">Secreted</keyword>
<evidence type="ECO:0000313" key="6">
    <source>
        <dbReference type="EMBL" id="RCN40916.1"/>
    </source>
</evidence>